<accession>A0A3M7P873</accession>
<gene>
    <name evidence="1" type="ORF">BpHYR1_046485</name>
</gene>
<proteinExistence type="predicted"/>
<dbReference type="EMBL" id="REGN01012688">
    <property type="protein sequence ID" value="RMZ94980.1"/>
    <property type="molecule type" value="Genomic_DNA"/>
</dbReference>
<name>A0A3M7P873_BRAPC</name>
<dbReference type="AlphaFoldDB" id="A0A3M7P873"/>
<reference evidence="1 2" key="1">
    <citation type="journal article" date="2018" name="Sci. Rep.">
        <title>Genomic signatures of local adaptation to the degree of environmental predictability in rotifers.</title>
        <authorList>
            <person name="Franch-Gras L."/>
            <person name="Hahn C."/>
            <person name="Garcia-Roger E.M."/>
            <person name="Carmona M.J."/>
            <person name="Serra M."/>
            <person name="Gomez A."/>
        </authorList>
    </citation>
    <scope>NUCLEOTIDE SEQUENCE [LARGE SCALE GENOMIC DNA]</scope>
    <source>
        <strain evidence="1">HYR1</strain>
    </source>
</reference>
<evidence type="ECO:0000313" key="1">
    <source>
        <dbReference type="EMBL" id="RMZ94980.1"/>
    </source>
</evidence>
<sequence>MIICVTRGKLEPNKYKILRNCLLDDKRQGEREQLGADLFILVRSLITDRKFSIMTTKSVRIIKNSNKFSEFRKKIRID</sequence>
<protein>
    <submittedName>
        <fullName evidence="1">Uncharacterized protein</fullName>
    </submittedName>
</protein>
<keyword evidence="2" id="KW-1185">Reference proteome</keyword>
<dbReference type="Proteomes" id="UP000276133">
    <property type="component" value="Unassembled WGS sequence"/>
</dbReference>
<organism evidence="1 2">
    <name type="scientific">Brachionus plicatilis</name>
    <name type="common">Marine rotifer</name>
    <name type="synonym">Brachionus muelleri</name>
    <dbReference type="NCBI Taxonomy" id="10195"/>
    <lineage>
        <taxon>Eukaryota</taxon>
        <taxon>Metazoa</taxon>
        <taxon>Spiralia</taxon>
        <taxon>Gnathifera</taxon>
        <taxon>Rotifera</taxon>
        <taxon>Eurotatoria</taxon>
        <taxon>Monogononta</taxon>
        <taxon>Pseudotrocha</taxon>
        <taxon>Ploima</taxon>
        <taxon>Brachionidae</taxon>
        <taxon>Brachionus</taxon>
    </lineage>
</organism>
<comment type="caution">
    <text evidence="1">The sequence shown here is derived from an EMBL/GenBank/DDBJ whole genome shotgun (WGS) entry which is preliminary data.</text>
</comment>
<evidence type="ECO:0000313" key="2">
    <source>
        <dbReference type="Proteomes" id="UP000276133"/>
    </source>
</evidence>